<evidence type="ECO:0000256" key="1">
    <source>
        <dbReference type="ARBA" id="ARBA00008416"/>
    </source>
</evidence>
<evidence type="ECO:0000259" key="3">
    <source>
        <dbReference type="Pfam" id="PF02678"/>
    </source>
</evidence>
<evidence type="ECO:0000256" key="2">
    <source>
        <dbReference type="RuleBase" id="RU003457"/>
    </source>
</evidence>
<sequence length="135" mass="14797">MGVRGSNPFGRAILFKDLASIGWRPASILDSFGPVAFQAGDGLDTRPHPHIGLASLTYLIDGEILHRYSEGYVQPIRPGEVNVMTAGREIVHSMRSSETTRASGGTVFGFQSWVALPTDQDQTPLRVWLRSSERT</sequence>
<protein>
    <submittedName>
        <fullName evidence="4">Pirin family protein</fullName>
    </submittedName>
</protein>
<dbReference type="InterPro" id="IPR011051">
    <property type="entry name" value="RmlC_Cupin_sf"/>
</dbReference>
<dbReference type="RefSeq" id="WP_202063286.1">
    <property type="nucleotide sequence ID" value="NZ_JAEQMY010000040.1"/>
</dbReference>
<reference evidence="4" key="1">
    <citation type="submission" date="2021-01" db="EMBL/GenBank/DDBJ databases">
        <title>Microvirga sp.</title>
        <authorList>
            <person name="Kim M.K."/>
        </authorList>
    </citation>
    <scope>NUCLEOTIDE SEQUENCE</scope>
    <source>
        <strain evidence="4">5420S-16</strain>
    </source>
</reference>
<feature type="domain" description="Pirin N-terminal" evidence="3">
    <location>
        <begin position="25"/>
        <end position="114"/>
    </location>
</feature>
<comment type="similarity">
    <text evidence="1 2">Belongs to the pirin family.</text>
</comment>
<name>A0A937D1Y5_9HYPH</name>
<dbReference type="EMBL" id="JAEQMY010000040">
    <property type="protein sequence ID" value="MBL0406382.1"/>
    <property type="molecule type" value="Genomic_DNA"/>
</dbReference>
<accession>A0A937D1Y5</accession>
<evidence type="ECO:0000313" key="4">
    <source>
        <dbReference type="EMBL" id="MBL0406382.1"/>
    </source>
</evidence>
<dbReference type="Gene3D" id="2.60.120.10">
    <property type="entry name" value="Jelly Rolls"/>
    <property type="match status" value="1"/>
</dbReference>
<dbReference type="PANTHER" id="PTHR13903:SF8">
    <property type="entry name" value="PIRIN"/>
    <property type="match status" value="1"/>
</dbReference>
<dbReference type="AlphaFoldDB" id="A0A937D1Y5"/>
<comment type="caution">
    <text evidence="4">The sequence shown here is derived from an EMBL/GenBank/DDBJ whole genome shotgun (WGS) entry which is preliminary data.</text>
</comment>
<dbReference type="Proteomes" id="UP000605848">
    <property type="component" value="Unassembled WGS sequence"/>
</dbReference>
<keyword evidence="5" id="KW-1185">Reference proteome</keyword>
<proteinExistence type="inferred from homology"/>
<organism evidence="4 5">
    <name type="scientific">Microvirga aerilata</name>
    <dbReference type="NCBI Taxonomy" id="670292"/>
    <lineage>
        <taxon>Bacteria</taxon>
        <taxon>Pseudomonadati</taxon>
        <taxon>Pseudomonadota</taxon>
        <taxon>Alphaproteobacteria</taxon>
        <taxon>Hyphomicrobiales</taxon>
        <taxon>Methylobacteriaceae</taxon>
        <taxon>Microvirga</taxon>
    </lineage>
</organism>
<dbReference type="Pfam" id="PF02678">
    <property type="entry name" value="Pirin"/>
    <property type="match status" value="1"/>
</dbReference>
<gene>
    <name evidence="4" type="ORF">JKG68_20695</name>
</gene>
<dbReference type="InterPro" id="IPR014710">
    <property type="entry name" value="RmlC-like_jellyroll"/>
</dbReference>
<dbReference type="PANTHER" id="PTHR13903">
    <property type="entry name" value="PIRIN-RELATED"/>
    <property type="match status" value="1"/>
</dbReference>
<evidence type="ECO:0000313" key="5">
    <source>
        <dbReference type="Proteomes" id="UP000605848"/>
    </source>
</evidence>
<dbReference type="InterPro" id="IPR003829">
    <property type="entry name" value="Pirin_N_dom"/>
</dbReference>
<dbReference type="SUPFAM" id="SSF51182">
    <property type="entry name" value="RmlC-like cupins"/>
    <property type="match status" value="1"/>
</dbReference>
<dbReference type="InterPro" id="IPR012093">
    <property type="entry name" value="Pirin"/>
</dbReference>